<accession>A0A914PVC6</accession>
<evidence type="ECO:0000313" key="3">
    <source>
        <dbReference type="Proteomes" id="UP000887578"/>
    </source>
</evidence>
<dbReference type="PANTHER" id="PTHR22898">
    <property type="entry name" value="UNCHARACTERIZED GLYCOSOL TRANSFERASE-RELATED"/>
    <property type="match status" value="1"/>
</dbReference>
<dbReference type="GO" id="GO:0008107">
    <property type="term" value="F:galactoside 2-alpha-L-fucosyltransferase activity"/>
    <property type="evidence" value="ECO:0007669"/>
    <property type="project" value="InterPro"/>
</dbReference>
<dbReference type="GO" id="GO:0005975">
    <property type="term" value="P:carbohydrate metabolic process"/>
    <property type="evidence" value="ECO:0007669"/>
    <property type="project" value="InterPro"/>
</dbReference>
<evidence type="ECO:0000313" key="4">
    <source>
        <dbReference type="WBParaSite" id="PDA_v2.g18789.t1"/>
    </source>
</evidence>
<proteinExistence type="predicted"/>
<name>A0A914PVC6_9BILA</name>
<keyword evidence="2" id="KW-0808">Transferase</keyword>
<evidence type="ECO:0000256" key="1">
    <source>
        <dbReference type="ARBA" id="ARBA00022676"/>
    </source>
</evidence>
<dbReference type="InterPro" id="IPR052501">
    <property type="entry name" value="Alpha-1-2_FucT"/>
</dbReference>
<evidence type="ECO:0000256" key="2">
    <source>
        <dbReference type="ARBA" id="ARBA00022679"/>
    </source>
</evidence>
<dbReference type="PANTHER" id="PTHR22898:SF3">
    <property type="entry name" value="ALPHA-1,2-FUCOSYLTRANSFERASE-RELATED"/>
    <property type="match status" value="1"/>
</dbReference>
<dbReference type="Proteomes" id="UP000887578">
    <property type="component" value="Unplaced"/>
</dbReference>
<dbReference type="GO" id="GO:0016020">
    <property type="term" value="C:membrane"/>
    <property type="evidence" value="ECO:0007669"/>
    <property type="project" value="InterPro"/>
</dbReference>
<sequence length="299" mass="35420">MLMKLWRFASLYGIGRDINRLPYLEGQNLQQMMNLKEIGLIFPTLLDILQIKSPPNHFIENVWFAHKECCEYEDPKSLSTLKGRYLKIKGNYLQSYRYFDNYKTEIRNIFKCGKTIEESNKDFTEKLFANDTKSFKLCAHFRRDEFLENEMLESKEDFIYPALDYALEYLKSATKIDNKISLIFIGDDYLFAKNLSIKNGFHKIYIFEPQSRGEDMCLGINYCDSLILTASGSAFGWWISYLMKENSTIFYNSKIGKNGKSKKDIYDFDIFPKEWIKLSVNKNGKAKTEEKWWREKIHF</sequence>
<organism evidence="3 4">
    <name type="scientific">Panagrolaimus davidi</name>
    <dbReference type="NCBI Taxonomy" id="227884"/>
    <lineage>
        <taxon>Eukaryota</taxon>
        <taxon>Metazoa</taxon>
        <taxon>Ecdysozoa</taxon>
        <taxon>Nematoda</taxon>
        <taxon>Chromadorea</taxon>
        <taxon>Rhabditida</taxon>
        <taxon>Tylenchina</taxon>
        <taxon>Panagrolaimomorpha</taxon>
        <taxon>Panagrolaimoidea</taxon>
        <taxon>Panagrolaimidae</taxon>
        <taxon>Panagrolaimus</taxon>
    </lineage>
</organism>
<dbReference type="Pfam" id="PF01531">
    <property type="entry name" value="Glyco_transf_11"/>
    <property type="match status" value="1"/>
</dbReference>
<reference evidence="4" key="1">
    <citation type="submission" date="2022-11" db="UniProtKB">
        <authorList>
            <consortium name="WormBaseParasite"/>
        </authorList>
    </citation>
    <scope>IDENTIFICATION</scope>
</reference>
<dbReference type="InterPro" id="IPR002516">
    <property type="entry name" value="Glyco_trans_11"/>
</dbReference>
<dbReference type="AlphaFoldDB" id="A0A914PVC6"/>
<protein>
    <submittedName>
        <fullName evidence="4">Alpha-1,2-fucosyltransferase</fullName>
    </submittedName>
</protein>
<keyword evidence="1" id="KW-0328">Glycosyltransferase</keyword>
<dbReference type="WBParaSite" id="PDA_v2.g18789.t1">
    <property type="protein sequence ID" value="PDA_v2.g18789.t1"/>
    <property type="gene ID" value="PDA_v2.g18789"/>
</dbReference>
<keyword evidence="3" id="KW-1185">Reference proteome</keyword>